<dbReference type="AlphaFoldDB" id="A0A2M6WTH3"/>
<sequence>MHGKRESNTLVIYPEDGDNLAKAGIIPDSLCELCSYSKAPALLEEPMFHQLVGEVKAHQGYDGYRV</sequence>
<name>A0A2M6WTH3_9BACT</name>
<comment type="caution">
    <text evidence="1">The sequence shown here is derived from an EMBL/GenBank/DDBJ whole genome shotgun (WGS) entry which is preliminary data.</text>
</comment>
<protein>
    <submittedName>
        <fullName evidence="1">Uncharacterized protein</fullName>
    </submittedName>
</protein>
<evidence type="ECO:0000313" key="1">
    <source>
        <dbReference type="EMBL" id="PIT96094.1"/>
    </source>
</evidence>
<gene>
    <name evidence="1" type="ORF">COT94_02420</name>
</gene>
<dbReference type="Proteomes" id="UP000228533">
    <property type="component" value="Unassembled WGS sequence"/>
</dbReference>
<evidence type="ECO:0000313" key="2">
    <source>
        <dbReference type="Proteomes" id="UP000228533"/>
    </source>
</evidence>
<dbReference type="EMBL" id="PFAM01000013">
    <property type="protein sequence ID" value="PIT96094.1"/>
    <property type="molecule type" value="Genomic_DNA"/>
</dbReference>
<reference evidence="2" key="1">
    <citation type="submission" date="2017-09" db="EMBL/GenBank/DDBJ databases">
        <title>Depth-based differentiation of microbial function through sediment-hosted aquifers and enrichment of novel symbionts in the deep terrestrial subsurface.</title>
        <authorList>
            <person name="Probst A.J."/>
            <person name="Ladd B."/>
            <person name="Jarett J.K."/>
            <person name="Geller-Mcgrath D.E."/>
            <person name="Sieber C.M.K."/>
            <person name="Emerson J.B."/>
            <person name="Anantharaman K."/>
            <person name="Thomas B.C."/>
            <person name="Malmstrom R."/>
            <person name="Stieglmeier M."/>
            <person name="Klingl A."/>
            <person name="Woyke T."/>
            <person name="Ryan C.M."/>
            <person name="Banfield J.F."/>
        </authorList>
    </citation>
    <scope>NUCLEOTIDE SEQUENCE [LARGE SCALE GENOMIC DNA]</scope>
</reference>
<accession>A0A2M6WTH3</accession>
<proteinExistence type="predicted"/>
<organism evidence="1 2">
    <name type="scientific">Candidatus Falkowbacteria bacterium CG10_big_fil_rev_8_21_14_0_10_37_14</name>
    <dbReference type="NCBI Taxonomy" id="1974561"/>
    <lineage>
        <taxon>Bacteria</taxon>
        <taxon>Candidatus Falkowiibacteriota</taxon>
    </lineage>
</organism>